<feature type="domain" description="Alpha/beta hydrolase fold-3" evidence="2">
    <location>
        <begin position="93"/>
        <end position="311"/>
    </location>
</feature>
<gene>
    <name evidence="3" type="ORF">R3P38DRAFT_2578381</name>
</gene>
<dbReference type="InterPro" id="IPR050300">
    <property type="entry name" value="GDXG_lipolytic_enzyme"/>
</dbReference>
<keyword evidence="1" id="KW-0378">Hydrolase</keyword>
<organism evidence="3 4">
    <name type="scientific">Favolaschia claudopus</name>
    <dbReference type="NCBI Taxonomy" id="2862362"/>
    <lineage>
        <taxon>Eukaryota</taxon>
        <taxon>Fungi</taxon>
        <taxon>Dikarya</taxon>
        <taxon>Basidiomycota</taxon>
        <taxon>Agaricomycotina</taxon>
        <taxon>Agaricomycetes</taxon>
        <taxon>Agaricomycetidae</taxon>
        <taxon>Agaricales</taxon>
        <taxon>Marasmiineae</taxon>
        <taxon>Mycenaceae</taxon>
        <taxon>Favolaschia</taxon>
    </lineage>
</organism>
<dbReference type="EMBL" id="JAWWNJ010000149">
    <property type="protein sequence ID" value="KAK6981561.1"/>
    <property type="molecule type" value="Genomic_DNA"/>
</dbReference>
<protein>
    <submittedName>
        <fullName evidence="3">Esterase/lipase/thioesterase</fullName>
    </submittedName>
</protein>
<name>A0AAV9ZH69_9AGAR</name>
<dbReference type="InterPro" id="IPR029058">
    <property type="entry name" value="AB_hydrolase_fold"/>
</dbReference>
<dbReference type="InterPro" id="IPR013094">
    <property type="entry name" value="AB_hydrolase_3"/>
</dbReference>
<reference evidence="3 4" key="1">
    <citation type="journal article" date="2024" name="J Genomics">
        <title>Draft genome sequencing and assembly of Favolaschia claudopus CIRM-BRFM 2984 isolated from oak limbs.</title>
        <authorList>
            <person name="Navarro D."/>
            <person name="Drula E."/>
            <person name="Chaduli D."/>
            <person name="Cazenave R."/>
            <person name="Ahrendt S."/>
            <person name="Wang J."/>
            <person name="Lipzen A."/>
            <person name="Daum C."/>
            <person name="Barry K."/>
            <person name="Grigoriev I.V."/>
            <person name="Favel A."/>
            <person name="Rosso M.N."/>
            <person name="Martin F."/>
        </authorList>
    </citation>
    <scope>NUCLEOTIDE SEQUENCE [LARGE SCALE GENOMIC DNA]</scope>
    <source>
        <strain evidence="3 4">CIRM-BRFM 2984</strain>
    </source>
</reference>
<evidence type="ECO:0000313" key="3">
    <source>
        <dbReference type="EMBL" id="KAK6981561.1"/>
    </source>
</evidence>
<dbReference type="GO" id="GO:0016787">
    <property type="term" value="F:hydrolase activity"/>
    <property type="evidence" value="ECO:0007669"/>
    <property type="project" value="UniProtKB-KW"/>
</dbReference>
<evidence type="ECO:0000259" key="2">
    <source>
        <dbReference type="Pfam" id="PF07859"/>
    </source>
</evidence>
<dbReference type="Pfam" id="PF07859">
    <property type="entry name" value="Abhydrolase_3"/>
    <property type="match status" value="1"/>
</dbReference>
<dbReference type="PANTHER" id="PTHR48081:SF8">
    <property type="entry name" value="ALPHA_BETA HYDROLASE FOLD-3 DOMAIN-CONTAINING PROTEIN-RELATED"/>
    <property type="match status" value="1"/>
</dbReference>
<evidence type="ECO:0000256" key="1">
    <source>
        <dbReference type="ARBA" id="ARBA00022801"/>
    </source>
</evidence>
<keyword evidence="4" id="KW-1185">Reference proteome</keyword>
<dbReference type="Proteomes" id="UP001362999">
    <property type="component" value="Unassembled WGS sequence"/>
</dbReference>
<accession>A0AAV9ZH69</accession>
<sequence>MAQYTHLSTPDPEIPPIPKYPGVLSKDAVPAMRKLFTTPLERRLAMYEGRLPDESSYQVQDHTVKVEDGEITVRVVTPVPTANEGAEFEFPVMVYFHGGGWVVGGLHQKDFDLRIISVEMRLITVNVDYRLAPEYPFPIPVNDSYAALKWTVENAQTIHASPSKGLIVCGASAGANLAAVVAHRSLKDPFFSQHEGRKVTGQILQIPVLLHPQGYPAEYAGELLSYEQNRDAPILPRELMDLFWECYAAPPTSPDLAPLLADRTGLKFPSVHFQICGLDPLRDEGLLYERLLREERVKTKLDIYPGAPHGFSSMFPATTAGKKWDADWREGIRWLLAGKGMPN</sequence>
<dbReference type="SUPFAM" id="SSF53474">
    <property type="entry name" value="alpha/beta-Hydrolases"/>
    <property type="match status" value="1"/>
</dbReference>
<evidence type="ECO:0000313" key="4">
    <source>
        <dbReference type="Proteomes" id="UP001362999"/>
    </source>
</evidence>
<dbReference type="AlphaFoldDB" id="A0AAV9ZH69"/>
<dbReference type="PANTHER" id="PTHR48081">
    <property type="entry name" value="AB HYDROLASE SUPERFAMILY PROTEIN C4A8.06C"/>
    <property type="match status" value="1"/>
</dbReference>
<proteinExistence type="predicted"/>
<comment type="caution">
    <text evidence="3">The sequence shown here is derived from an EMBL/GenBank/DDBJ whole genome shotgun (WGS) entry which is preliminary data.</text>
</comment>
<dbReference type="Gene3D" id="3.40.50.1820">
    <property type="entry name" value="alpha/beta hydrolase"/>
    <property type="match status" value="1"/>
</dbReference>